<feature type="transmembrane region" description="Helical" evidence="6">
    <location>
        <begin position="171"/>
        <end position="191"/>
    </location>
</feature>
<feature type="transmembrane region" description="Helical" evidence="6">
    <location>
        <begin position="252"/>
        <end position="282"/>
    </location>
</feature>
<organism evidence="7 8">
    <name type="scientific">Clostridium fungisolvens</name>
    <dbReference type="NCBI Taxonomy" id="1604897"/>
    <lineage>
        <taxon>Bacteria</taxon>
        <taxon>Bacillati</taxon>
        <taxon>Bacillota</taxon>
        <taxon>Clostridia</taxon>
        <taxon>Eubacteriales</taxon>
        <taxon>Clostridiaceae</taxon>
        <taxon>Clostridium</taxon>
    </lineage>
</organism>
<dbReference type="Pfam" id="PF02653">
    <property type="entry name" value="BPD_transp_2"/>
    <property type="match status" value="1"/>
</dbReference>
<evidence type="ECO:0008006" key="9">
    <source>
        <dbReference type="Google" id="ProtNLM"/>
    </source>
</evidence>
<accession>A0A6V8SU34</accession>
<evidence type="ECO:0000256" key="2">
    <source>
        <dbReference type="ARBA" id="ARBA00022475"/>
    </source>
</evidence>
<keyword evidence="8" id="KW-1185">Reference proteome</keyword>
<evidence type="ECO:0000313" key="8">
    <source>
        <dbReference type="Proteomes" id="UP000580568"/>
    </source>
</evidence>
<evidence type="ECO:0000256" key="3">
    <source>
        <dbReference type="ARBA" id="ARBA00022692"/>
    </source>
</evidence>
<dbReference type="Proteomes" id="UP000580568">
    <property type="component" value="Unassembled WGS sequence"/>
</dbReference>
<keyword evidence="3 6" id="KW-0812">Transmembrane</keyword>
<feature type="transmembrane region" description="Helical" evidence="6">
    <location>
        <begin position="34"/>
        <end position="52"/>
    </location>
</feature>
<comment type="caution">
    <text evidence="7">The sequence shown here is derived from an EMBL/GenBank/DDBJ whole genome shotgun (WGS) entry which is preliminary data.</text>
</comment>
<feature type="transmembrane region" description="Helical" evidence="6">
    <location>
        <begin position="100"/>
        <end position="121"/>
    </location>
</feature>
<dbReference type="CDD" id="cd06581">
    <property type="entry name" value="TM_PBP1_LivM_like"/>
    <property type="match status" value="1"/>
</dbReference>
<feature type="transmembrane region" description="Helical" evidence="6">
    <location>
        <begin position="133"/>
        <end position="151"/>
    </location>
</feature>
<feature type="transmembrane region" description="Helical" evidence="6">
    <location>
        <begin position="59"/>
        <end position="80"/>
    </location>
</feature>
<evidence type="ECO:0000313" key="7">
    <source>
        <dbReference type="EMBL" id="GFP78403.1"/>
    </source>
</evidence>
<keyword evidence="5 6" id="KW-0472">Membrane</keyword>
<dbReference type="EMBL" id="BLZR01000002">
    <property type="protein sequence ID" value="GFP78403.1"/>
    <property type="molecule type" value="Genomic_DNA"/>
</dbReference>
<reference evidence="7 8" key="1">
    <citation type="submission" date="2020-07" db="EMBL/GenBank/DDBJ databases">
        <title>A new beta-1,3-glucan-decomposing anaerobic bacterium isolated from anoxic soil subjected to biological soil disinfestation.</title>
        <authorList>
            <person name="Ueki A."/>
            <person name="Tonouchi A."/>
        </authorList>
    </citation>
    <scope>NUCLEOTIDE SEQUENCE [LARGE SCALE GENOMIC DNA]</scope>
    <source>
        <strain evidence="7 8">TW1</strain>
    </source>
</reference>
<dbReference type="InterPro" id="IPR043428">
    <property type="entry name" value="LivM-like"/>
</dbReference>
<gene>
    <name evidence="7" type="ORF">bsdtw1_04625</name>
</gene>
<evidence type="ECO:0000256" key="1">
    <source>
        <dbReference type="ARBA" id="ARBA00004651"/>
    </source>
</evidence>
<dbReference type="AlphaFoldDB" id="A0A6V8SU34"/>
<proteinExistence type="predicted"/>
<feature type="transmembrane region" description="Helical" evidence="6">
    <location>
        <begin position="303"/>
        <end position="322"/>
    </location>
</feature>
<evidence type="ECO:0000256" key="4">
    <source>
        <dbReference type="ARBA" id="ARBA00022989"/>
    </source>
</evidence>
<sequence length="355" mass="38155">MMKKRNLILTGISFVVLILFLIYADKNFDPYKTRILNLCAIYAVLALSMNLINGFTGLFSLGHAGFIAIGAYTTALLTMSPETKAQNFFMQPIAAPLANIQLPFPIALIVAGIISAFLAYLIGAPALRLKGDYLAIATLGFAEIIRVVINNTQSITNGALGLKGIPVTTNIWWSFGVFIVTVILMVSFVNSSFGRALKAIREDEIAAESMGINLFRNKTLAFSIGAFFAGVGGGLLANSLGTIDPTMFKFMLTFNILLIIVLGGMGSITGTVISSFIITIAGEALRFLDETITIGGYRIQGVAGTRMVVFSALLMIAVLFFSKGLMGNREFSWNGLFGFFKNIGRSKGGSQDEIA</sequence>
<dbReference type="PANTHER" id="PTHR30482:SF10">
    <property type="entry name" value="HIGH-AFFINITY BRANCHED-CHAIN AMINO ACID TRANSPORT PROTEIN BRAE"/>
    <property type="match status" value="1"/>
</dbReference>
<dbReference type="GO" id="GO:0015658">
    <property type="term" value="F:branched-chain amino acid transmembrane transporter activity"/>
    <property type="evidence" value="ECO:0007669"/>
    <property type="project" value="InterPro"/>
</dbReference>
<evidence type="ECO:0000256" key="6">
    <source>
        <dbReference type="SAM" id="Phobius"/>
    </source>
</evidence>
<keyword evidence="4 6" id="KW-1133">Transmembrane helix</keyword>
<protein>
    <recommendedName>
        <fullName evidence="9">Branched-chain amino acid ABC transporter permease</fullName>
    </recommendedName>
</protein>
<keyword evidence="2" id="KW-1003">Cell membrane</keyword>
<name>A0A6V8SU34_9CLOT</name>
<feature type="transmembrane region" description="Helical" evidence="6">
    <location>
        <begin position="220"/>
        <end position="240"/>
    </location>
</feature>
<comment type="subcellular location">
    <subcellularLocation>
        <location evidence="1">Cell membrane</location>
        <topology evidence="1">Multi-pass membrane protein</topology>
    </subcellularLocation>
</comment>
<dbReference type="GO" id="GO:0005886">
    <property type="term" value="C:plasma membrane"/>
    <property type="evidence" value="ECO:0007669"/>
    <property type="project" value="UniProtKB-SubCell"/>
</dbReference>
<evidence type="ECO:0000256" key="5">
    <source>
        <dbReference type="ARBA" id="ARBA00023136"/>
    </source>
</evidence>
<dbReference type="PANTHER" id="PTHR30482">
    <property type="entry name" value="HIGH-AFFINITY BRANCHED-CHAIN AMINO ACID TRANSPORT SYSTEM PERMEASE"/>
    <property type="match status" value="1"/>
</dbReference>
<dbReference type="InterPro" id="IPR001851">
    <property type="entry name" value="ABC_transp_permease"/>
</dbReference>